<dbReference type="VEuPathDB" id="FungiDB:MELLADRAFT_90853"/>
<keyword evidence="1" id="KW-0723">Serine/threonine-protein kinase</keyword>
<dbReference type="OrthoDB" id="301415at2759"/>
<dbReference type="SUPFAM" id="SSF56112">
    <property type="entry name" value="Protein kinase-like (PK-like)"/>
    <property type="match status" value="1"/>
</dbReference>
<evidence type="ECO:0000313" key="7">
    <source>
        <dbReference type="Proteomes" id="UP000001072"/>
    </source>
</evidence>
<organism evidence="7">
    <name type="scientific">Melampsora larici-populina (strain 98AG31 / pathotype 3-4-7)</name>
    <name type="common">Poplar leaf rust fungus</name>
    <dbReference type="NCBI Taxonomy" id="747676"/>
    <lineage>
        <taxon>Eukaryota</taxon>
        <taxon>Fungi</taxon>
        <taxon>Dikarya</taxon>
        <taxon>Basidiomycota</taxon>
        <taxon>Pucciniomycotina</taxon>
        <taxon>Pucciniomycetes</taxon>
        <taxon>Pucciniales</taxon>
        <taxon>Melampsoraceae</taxon>
        <taxon>Melampsora</taxon>
    </lineage>
</organism>
<name>F4R7R3_MELLP</name>
<dbReference type="KEGG" id="mlr:MELLADRAFT_90853"/>
<feature type="compositionally biased region" description="Polar residues" evidence="4">
    <location>
        <begin position="629"/>
        <end position="642"/>
    </location>
</feature>
<evidence type="ECO:0000256" key="3">
    <source>
        <dbReference type="ARBA" id="ARBA00022777"/>
    </source>
</evidence>
<reference evidence="7" key="1">
    <citation type="journal article" date="2011" name="Proc. Natl. Acad. Sci. U.S.A.">
        <title>Obligate biotrophy features unraveled by the genomic analysis of rust fungi.</title>
        <authorList>
            <person name="Duplessis S."/>
            <person name="Cuomo C.A."/>
            <person name="Lin Y.-C."/>
            <person name="Aerts A."/>
            <person name="Tisserant E."/>
            <person name="Veneault-Fourrey C."/>
            <person name="Joly D.L."/>
            <person name="Hacquard S."/>
            <person name="Amselem J."/>
            <person name="Cantarel B.L."/>
            <person name="Chiu R."/>
            <person name="Coutinho P.M."/>
            <person name="Feau N."/>
            <person name="Field M."/>
            <person name="Frey P."/>
            <person name="Gelhaye E."/>
            <person name="Goldberg J."/>
            <person name="Grabherr M.G."/>
            <person name="Kodira C.D."/>
            <person name="Kohler A."/>
            <person name="Kuees U."/>
            <person name="Lindquist E.A."/>
            <person name="Lucas S.M."/>
            <person name="Mago R."/>
            <person name="Mauceli E."/>
            <person name="Morin E."/>
            <person name="Murat C."/>
            <person name="Pangilinan J.L."/>
            <person name="Park R."/>
            <person name="Pearson M."/>
            <person name="Quesneville H."/>
            <person name="Rouhier N."/>
            <person name="Sakthikumar S."/>
            <person name="Salamov A.A."/>
            <person name="Schmutz J."/>
            <person name="Selles B."/>
            <person name="Shapiro H."/>
            <person name="Tanguay P."/>
            <person name="Tuskan G.A."/>
            <person name="Henrissat B."/>
            <person name="Van de Peer Y."/>
            <person name="Rouze P."/>
            <person name="Ellis J.G."/>
            <person name="Dodds P.N."/>
            <person name="Schein J.E."/>
            <person name="Zhong S."/>
            <person name="Hamelin R.C."/>
            <person name="Grigoriev I.V."/>
            <person name="Szabo L.J."/>
            <person name="Martin F."/>
        </authorList>
    </citation>
    <scope>NUCLEOTIDE SEQUENCE [LARGE SCALE GENOMIC DNA]</scope>
    <source>
        <strain evidence="7">98AG31 / pathotype 3-4-7</strain>
    </source>
</reference>
<dbReference type="Gene3D" id="3.20.200.10">
    <property type="entry name" value="MHCK/EF2 kinase"/>
    <property type="match status" value="1"/>
</dbReference>
<sequence>MEIDPNNTHRYIKSTFQRLLPGTVFPTPVLWALLPLACPACLEETDPKTTPLKYIVQYPFGWCVACAIKPVGVKGHWYCTWSSAQLNHEIASINIGNWPPNPFPKPRPAPAAPIPITPSQQLLNQLFKPPKNQPRLLASNGILCHGVNGQTGATHKGKDTRRGNKDCVFRACAAVQCWKQCCQTLGDQACGAKGHRKPSPSAPSGPSTVHPFLNRTEKDVTKSDINYDINSDGLPGTLRSARPPPVPHCRIPLQSAQTGGRLAHKFSPSQLATLFNMRSEREQSIPRNQKFEADAAKVVTVIAWLKWPSFALHQSQKLVNAAALQEGLSANSSWTRSLSLWDPQLLGWLSTDIDLPTRFPITPRQILVKLEGIEREECFQFDRLLHTTYDSMPGPLNPPGYQRSSAPSTSWLQNEPTPLSTIAENSQATHNVTPCHTPPEILLNITSPENPGAEVVQYDPATQDPNVPTTASIVLKTAWPDVEAPMSDLWEWCNMMITTQMEVLPAWDVFFAADFERKDSTVYCYAWWLNRIAKIPRAWDNWIKQQTSLGDPVTIFAGRKHWRALFTAVGCPPPAGAPAAPAGGAPAASSQAPSATLSNNAPVRQKSKKRKLGKYVSFVTAKTQRGSCDIKSQITQPTFPRSSSRERRSANGGVHCLDASEEETKDVFFFFLNYFSFMLDYDSDIDISNADLTVLADTKTMPTQGTVLEVEVDSSDPPRVNAPIAPVEHGVEKDDAAEVVPEVKDNAVAEEDDKFEEIIPITLHYVCGFDDPVSAHGLNLLDSPLLGHGLLPIVQLPPTPDTNVTMFSLLGNPGEDVVEWSFKGKHAQITFTHNLIHRWNFRSTYKAKITCGDQQTVLGVRAFANPDFSLETCLGTAQAYFHVAVYLEQFRYGLVPLMPPGKGRDLERETLIALRFQEKLVGMMHEAPDLGRGLGQLKAFTAEELIVGPWEKYSLETSFFPIKPQTGHHDLSEIMRHLLNAFTHWTYQRSGQTGFITGFQGVGSVITEAVIHDTTCASPYP</sequence>
<feature type="region of interest" description="Disordered" evidence="4">
    <location>
        <begin position="576"/>
        <end position="609"/>
    </location>
</feature>
<dbReference type="eggNOG" id="ENOG502SWXU">
    <property type="taxonomic scope" value="Eukaryota"/>
</dbReference>
<proteinExistence type="predicted"/>
<dbReference type="Proteomes" id="UP000001072">
    <property type="component" value="Unassembled WGS sequence"/>
</dbReference>
<dbReference type="AlphaFoldDB" id="F4R7R3"/>
<feature type="region of interest" description="Disordered" evidence="4">
    <location>
        <begin position="189"/>
        <end position="216"/>
    </location>
</feature>
<dbReference type="HOGENOM" id="CLU_297372_0_0_1"/>
<dbReference type="InParanoid" id="F4R7R3"/>
<dbReference type="Pfam" id="PF02816">
    <property type="entry name" value="Alpha_kinase"/>
    <property type="match status" value="1"/>
</dbReference>
<dbReference type="PROSITE" id="PS51158">
    <property type="entry name" value="ALPHA_KINASE"/>
    <property type="match status" value="1"/>
</dbReference>
<feature type="region of interest" description="Disordered" evidence="4">
    <location>
        <begin position="629"/>
        <end position="650"/>
    </location>
</feature>
<keyword evidence="3" id="KW-0418">Kinase</keyword>
<evidence type="ECO:0000256" key="4">
    <source>
        <dbReference type="SAM" id="MobiDB-lite"/>
    </source>
</evidence>
<evidence type="ECO:0000256" key="2">
    <source>
        <dbReference type="ARBA" id="ARBA00022679"/>
    </source>
</evidence>
<gene>
    <name evidence="6" type="ORF">MELLADRAFT_90853</name>
</gene>
<accession>F4R7R3</accession>
<evidence type="ECO:0000313" key="6">
    <source>
        <dbReference type="EMBL" id="EGG11357.1"/>
    </source>
</evidence>
<feature type="compositionally biased region" description="Low complexity" evidence="4">
    <location>
        <begin position="577"/>
        <end position="595"/>
    </location>
</feature>
<feature type="domain" description="Alpha-type protein kinase" evidence="5">
    <location>
        <begin position="812"/>
        <end position="1021"/>
    </location>
</feature>
<dbReference type="EMBL" id="GL883092">
    <property type="protein sequence ID" value="EGG11357.1"/>
    <property type="molecule type" value="Genomic_DNA"/>
</dbReference>
<keyword evidence="7" id="KW-1185">Reference proteome</keyword>
<dbReference type="InterPro" id="IPR011009">
    <property type="entry name" value="Kinase-like_dom_sf"/>
</dbReference>
<evidence type="ECO:0000259" key="5">
    <source>
        <dbReference type="PROSITE" id="PS51158"/>
    </source>
</evidence>
<dbReference type="GeneID" id="18935704"/>
<evidence type="ECO:0000256" key="1">
    <source>
        <dbReference type="ARBA" id="ARBA00022527"/>
    </source>
</evidence>
<dbReference type="GO" id="GO:0005524">
    <property type="term" value="F:ATP binding"/>
    <property type="evidence" value="ECO:0007669"/>
    <property type="project" value="InterPro"/>
</dbReference>
<dbReference type="GO" id="GO:0004674">
    <property type="term" value="F:protein serine/threonine kinase activity"/>
    <property type="evidence" value="ECO:0007669"/>
    <property type="project" value="UniProtKB-KW"/>
</dbReference>
<keyword evidence="2" id="KW-0808">Transferase</keyword>
<protein>
    <recommendedName>
        <fullName evidence="5">Alpha-type protein kinase domain-containing protein</fullName>
    </recommendedName>
</protein>
<dbReference type="RefSeq" id="XP_007404992.1">
    <property type="nucleotide sequence ID" value="XM_007404930.1"/>
</dbReference>
<dbReference type="InterPro" id="IPR004166">
    <property type="entry name" value="a-kinase_dom"/>
</dbReference>